<dbReference type="STRING" id="1798370.A2Z00_04965"/>
<evidence type="ECO:0000313" key="3">
    <source>
        <dbReference type="EMBL" id="OGG11557.1"/>
    </source>
</evidence>
<dbReference type="Proteomes" id="UP000177268">
    <property type="component" value="Unassembled WGS sequence"/>
</dbReference>
<dbReference type="Pfam" id="PF01569">
    <property type="entry name" value="PAP2"/>
    <property type="match status" value="1"/>
</dbReference>
<accession>A0A1F5ZHH2</accession>
<name>A0A1F5ZHH2_9BACT</name>
<dbReference type="Gene3D" id="1.20.144.10">
    <property type="entry name" value="Phosphatidic acid phosphatase type 2/haloperoxidase"/>
    <property type="match status" value="1"/>
</dbReference>
<gene>
    <name evidence="3" type="ORF">A2Z00_04965</name>
</gene>
<sequence length="213" mass="23740">MKSPRQRSTIALVCIFLFSLISFGVYGRIFEQFDSQSMGIIQYYVPKSFDTLFSILSLLGSFELITVILFIILVARKRVQGFIVFAYYIFGLLIEVAAKTLLYHPSPPPALSRNTLGFLFPSSLYQTGFSYPSGHAMRTSFIVMIIAYLIVSSNIISDRKKYFVKIGLIVYLVCMMLSRVSLGEHWISDVLAGTLLGAGLALLGTISLSTKKT</sequence>
<keyword evidence="1" id="KW-1133">Transmembrane helix</keyword>
<dbReference type="EMBL" id="MFIZ01000024">
    <property type="protein sequence ID" value="OGG11557.1"/>
    <property type="molecule type" value="Genomic_DNA"/>
</dbReference>
<dbReference type="GO" id="GO:0042392">
    <property type="term" value="F:sphingosine-1-phosphate phosphatase activity"/>
    <property type="evidence" value="ECO:0007669"/>
    <property type="project" value="TreeGrafter"/>
</dbReference>
<feature type="transmembrane region" description="Helical" evidence="1">
    <location>
        <begin position="186"/>
        <end position="208"/>
    </location>
</feature>
<feature type="transmembrane region" description="Helical" evidence="1">
    <location>
        <begin position="129"/>
        <end position="150"/>
    </location>
</feature>
<dbReference type="SUPFAM" id="SSF48317">
    <property type="entry name" value="Acid phosphatase/Vanadium-dependent haloperoxidase"/>
    <property type="match status" value="1"/>
</dbReference>
<evidence type="ECO:0000259" key="2">
    <source>
        <dbReference type="SMART" id="SM00014"/>
    </source>
</evidence>
<organism evidence="3 4">
    <name type="scientific">Candidatus Gottesmanbacteria bacterium RBG_13_45_10</name>
    <dbReference type="NCBI Taxonomy" id="1798370"/>
    <lineage>
        <taxon>Bacteria</taxon>
        <taxon>Candidatus Gottesmaniibacteriota</taxon>
    </lineage>
</organism>
<dbReference type="PANTHER" id="PTHR14969">
    <property type="entry name" value="SPHINGOSINE-1-PHOSPHATE PHOSPHOHYDROLASE"/>
    <property type="match status" value="1"/>
</dbReference>
<feature type="transmembrane region" description="Helical" evidence="1">
    <location>
        <begin position="51"/>
        <end position="75"/>
    </location>
</feature>
<feature type="transmembrane region" description="Helical" evidence="1">
    <location>
        <begin position="82"/>
        <end position="103"/>
    </location>
</feature>
<dbReference type="PANTHER" id="PTHR14969:SF13">
    <property type="entry name" value="AT30094P"/>
    <property type="match status" value="1"/>
</dbReference>
<keyword evidence="1" id="KW-0812">Transmembrane</keyword>
<evidence type="ECO:0000313" key="4">
    <source>
        <dbReference type="Proteomes" id="UP000177268"/>
    </source>
</evidence>
<comment type="caution">
    <text evidence="3">The sequence shown here is derived from an EMBL/GenBank/DDBJ whole genome shotgun (WGS) entry which is preliminary data.</text>
</comment>
<feature type="domain" description="Phosphatidic acid phosphatase type 2/haloperoxidase" evidence="2">
    <location>
        <begin position="80"/>
        <end position="205"/>
    </location>
</feature>
<dbReference type="AlphaFoldDB" id="A0A1F5ZHH2"/>
<keyword evidence="1" id="KW-0472">Membrane</keyword>
<evidence type="ECO:0000256" key="1">
    <source>
        <dbReference type="SAM" id="Phobius"/>
    </source>
</evidence>
<reference evidence="3 4" key="1">
    <citation type="journal article" date="2016" name="Nat. Commun.">
        <title>Thousands of microbial genomes shed light on interconnected biogeochemical processes in an aquifer system.</title>
        <authorList>
            <person name="Anantharaman K."/>
            <person name="Brown C.T."/>
            <person name="Hug L.A."/>
            <person name="Sharon I."/>
            <person name="Castelle C.J."/>
            <person name="Probst A.J."/>
            <person name="Thomas B.C."/>
            <person name="Singh A."/>
            <person name="Wilkins M.J."/>
            <person name="Karaoz U."/>
            <person name="Brodie E.L."/>
            <person name="Williams K.H."/>
            <person name="Hubbard S.S."/>
            <person name="Banfield J.F."/>
        </authorList>
    </citation>
    <scope>NUCLEOTIDE SEQUENCE [LARGE SCALE GENOMIC DNA]</scope>
</reference>
<dbReference type="InterPro" id="IPR036938">
    <property type="entry name" value="PAP2/HPO_sf"/>
</dbReference>
<dbReference type="SMART" id="SM00014">
    <property type="entry name" value="acidPPc"/>
    <property type="match status" value="1"/>
</dbReference>
<feature type="transmembrane region" description="Helical" evidence="1">
    <location>
        <begin position="162"/>
        <end position="180"/>
    </location>
</feature>
<protein>
    <recommendedName>
        <fullName evidence="2">Phosphatidic acid phosphatase type 2/haloperoxidase domain-containing protein</fullName>
    </recommendedName>
</protein>
<dbReference type="InterPro" id="IPR000326">
    <property type="entry name" value="PAP2/HPO"/>
</dbReference>
<proteinExistence type="predicted"/>